<organism evidence="6 7">
    <name type="scientific">Corynebacterium suedekumii</name>
    <dbReference type="NCBI Taxonomy" id="3049801"/>
    <lineage>
        <taxon>Bacteria</taxon>
        <taxon>Bacillati</taxon>
        <taxon>Actinomycetota</taxon>
        <taxon>Actinomycetes</taxon>
        <taxon>Mycobacteriales</taxon>
        <taxon>Corynebacteriaceae</taxon>
        <taxon>Corynebacterium</taxon>
    </lineage>
</organism>
<dbReference type="RefSeq" id="WP_284874057.1">
    <property type="nucleotide sequence ID" value="NZ_CP126970.1"/>
</dbReference>
<gene>
    <name evidence="6" type="ORF">QP029_09395</name>
</gene>
<evidence type="ECO:0000256" key="5">
    <source>
        <dbReference type="SAM" id="Phobius"/>
    </source>
</evidence>
<dbReference type="CDD" id="cd16914">
    <property type="entry name" value="EcfT"/>
    <property type="match status" value="1"/>
</dbReference>
<dbReference type="InterPro" id="IPR003339">
    <property type="entry name" value="ABC/ECF_trnsptr_transmembrane"/>
</dbReference>
<reference evidence="6 7" key="1">
    <citation type="submission" date="2023-05" db="EMBL/GenBank/DDBJ databases">
        <title>Corynebacterium suedekumii sp. nov. and Corynebacterium breve sp. nov. isolated from raw cow's milk.</title>
        <authorList>
            <person name="Baer M.K."/>
            <person name="Mehl L."/>
            <person name="Hellmuth R."/>
            <person name="Marke G."/>
            <person name="Lipski A."/>
        </authorList>
    </citation>
    <scope>NUCLEOTIDE SEQUENCE [LARGE SCALE GENOMIC DNA]</scope>
    <source>
        <strain evidence="6 7">LM112</strain>
    </source>
</reference>
<keyword evidence="3 5" id="KW-1133">Transmembrane helix</keyword>
<proteinExistence type="predicted"/>
<evidence type="ECO:0000256" key="4">
    <source>
        <dbReference type="ARBA" id="ARBA00023136"/>
    </source>
</evidence>
<accession>A0ABY8VIX3</accession>
<keyword evidence="2 5" id="KW-0812">Transmembrane</keyword>
<name>A0ABY8VIX3_9CORY</name>
<dbReference type="Pfam" id="PF02361">
    <property type="entry name" value="CbiQ"/>
    <property type="match status" value="1"/>
</dbReference>
<evidence type="ECO:0000256" key="1">
    <source>
        <dbReference type="ARBA" id="ARBA00004141"/>
    </source>
</evidence>
<evidence type="ECO:0000313" key="7">
    <source>
        <dbReference type="Proteomes" id="UP001238805"/>
    </source>
</evidence>
<keyword evidence="7" id="KW-1185">Reference proteome</keyword>
<keyword evidence="4 5" id="KW-0472">Membrane</keyword>
<feature type="transmembrane region" description="Helical" evidence="5">
    <location>
        <begin position="58"/>
        <end position="75"/>
    </location>
</feature>
<dbReference type="EMBL" id="CP126970">
    <property type="protein sequence ID" value="WIM69463.1"/>
    <property type="molecule type" value="Genomic_DNA"/>
</dbReference>
<comment type="subcellular location">
    <subcellularLocation>
        <location evidence="1">Membrane</location>
        <topology evidence="1">Multi-pass membrane protein</topology>
    </subcellularLocation>
</comment>
<evidence type="ECO:0000256" key="3">
    <source>
        <dbReference type="ARBA" id="ARBA00022989"/>
    </source>
</evidence>
<sequence length="231" mass="24348">MPPQPNRLNPLTALVAGASAWILVLGINRWECSVAVIVVALALGVWRTRTPAVPATTALLALPTGLSMVLVHAPYGTQRIAPLVTSDGLLIAGELALRFTALMAALLGAAAFIRVPDLAKALQVSPLGPKIAYVVAAALQVLPQGRRTIRVVRDAQRLRGRRVTARTVVPRLVLPVMTHLLTANAEKAPALETAGLDLPGRRTLLCPVPDSTVQKAARLLLPVGVIVCVLI</sequence>
<evidence type="ECO:0000313" key="6">
    <source>
        <dbReference type="EMBL" id="WIM69463.1"/>
    </source>
</evidence>
<feature type="transmembrane region" description="Helical" evidence="5">
    <location>
        <begin position="20"/>
        <end position="46"/>
    </location>
</feature>
<evidence type="ECO:0000256" key="2">
    <source>
        <dbReference type="ARBA" id="ARBA00022692"/>
    </source>
</evidence>
<protein>
    <submittedName>
        <fullName evidence="6">Energy-coupling factor transporter transmembrane component T</fullName>
    </submittedName>
</protein>
<feature type="transmembrane region" description="Helical" evidence="5">
    <location>
        <begin position="95"/>
        <end position="113"/>
    </location>
</feature>
<dbReference type="Proteomes" id="UP001238805">
    <property type="component" value="Chromosome"/>
</dbReference>